<evidence type="ECO:0000256" key="4">
    <source>
        <dbReference type="SAM" id="SignalP"/>
    </source>
</evidence>
<dbReference type="OrthoDB" id="9977471at2759"/>
<evidence type="ECO:0000256" key="1">
    <source>
        <dbReference type="ARBA" id="ARBA00004613"/>
    </source>
</evidence>
<dbReference type="InParanoid" id="A0A1S3IXH8"/>
<evidence type="ECO:0000313" key="5">
    <source>
        <dbReference type="Proteomes" id="UP000085678"/>
    </source>
</evidence>
<dbReference type="KEGG" id="lak:106168417"/>
<feature type="signal peptide" evidence="4">
    <location>
        <begin position="1"/>
        <end position="19"/>
    </location>
</feature>
<protein>
    <submittedName>
        <fullName evidence="6">Uncharacterized protein LOC106168417</fullName>
    </submittedName>
</protein>
<sequence length="1352" mass="152251">MTIFYFLVLFYMSVCPSEGNTLAELVYSWVTIDYDWPSNTTRAAALASEEFIPEHNSISGIKFYKGEIYITIPRWKLGVPSSLNKLVTMDGRSVFQPYPSWAQNEIYNCSALQYVQQMEIDPVTGWMWIIDTGRINTIPPPGTQVQNMCPAKLWIYDMNRDILVRQYEFPENIVSRTNNFLNDIVVDKSGFAYITDSGNDRKGGIIIYNYNTNTTHRINHASMWAVDNASAITINGQVTTLKIPTNGIALSPDFTTLYYCPLSGYNLYSISTEEARDPLKASTVNVQTVGRKVSQTDGMAMGKNSLYYGALSLNAVYKWERSKDVLVQGNPENVTLATQVKVASDNQRMQWVNAMVLTDDGYLWFVAAASHKFLTNKMDFSGVNGTNFHVWRIQVNDTSILSPVTLTSTLTPEVPSTTPVTSVAGSIHTSIWFFINLCLSWYIHGLARYVLLKMTLFYFLVLFYLSVCPSKGNTLAELVYSWVTIDYDWPSNTTRAAALASEEFIPEHNSISGIKFYKGEIYITIPRWKLGVPSSLNKLVTRGGRSVFQPYPSWAQNEIYNCSALQYVQQVEIDPCTQVQNMCPAKLWIYDMNRDILVRQYEFPENIVSRTNNFLNDIVVDKSGFAYITDSGNDRKGGIIVYNYNTNTTHRINHESMWAVDNASAITINGQVTTVKIPTNGIALSPDFTTLYYCPLSGYNLYSISTEEAQDPLKASTVNVQTVGRKVSQTDGMAMGKKSLYYGALSLNAVYKWERSKDVLEQGNPKKVTLATQVKVASDNQRMQWVNAMALTDDGYLWFITAASHKFLLHKMDFSGVNGTNFHVWRIQVNDTSILSHVALTPEVPSTTPVTSGAGSMQASTWFYIKQCLSCTNLDIDVKELYYTPKMTIFYFLVLFYMSVCPSEGNTLAELVYSWVTIDYDWPSNTTRAAALASEEFIPEHNSISGIKFYKGEIYITIPRWKLGVPSSLNKLVTRGGRSVFQPYPSWAQNEIYNCSALQYVQQMEIDPVTGWMWIIDTGRINTIPPPVFLSLLMSNLFYIFSLSLGTQVQNMCPAKLWIYDMNRDILVRQYEFPENIVSRTNNFLNDIVVDKSGFAYITDSGNERKGGIIVYNYNTNTTHRINHESMWAVDNASAITINGQVTTLKIPSNGIALSPDFTTLYYCPLSGYNLYSISTEEAQDPLKASTVNVQTVGRKVSQTDGMAMGKNSLYYGALSLNAVYKWERSKDVLLQGNTENVTLATQVKVASDNQRMQWVNAMALTDDGYLWFITAASHKFLLHKMDFSGVNGTNFHVWRIQVNDTSILSPVTLTSTLTPEVPSTTPVTSVAGSIHTSIWFFINLCLSWYIHGLAR</sequence>
<dbReference type="RefSeq" id="XP_013402905.1">
    <property type="nucleotide sequence ID" value="XM_013547451.2"/>
</dbReference>
<dbReference type="Proteomes" id="UP000085678">
    <property type="component" value="Unplaced"/>
</dbReference>
<dbReference type="GO" id="GO:0005576">
    <property type="term" value="C:extracellular region"/>
    <property type="evidence" value="ECO:0007669"/>
    <property type="project" value="UniProtKB-SubCell"/>
</dbReference>
<feature type="chain" id="PRO_5010291735" evidence="4">
    <location>
        <begin position="20"/>
        <end position="1352"/>
    </location>
</feature>
<dbReference type="Gene3D" id="2.120.10.30">
    <property type="entry name" value="TolB, C-terminal domain"/>
    <property type="match status" value="3"/>
</dbReference>
<dbReference type="PANTHER" id="PTHR10009">
    <property type="entry name" value="PROTEIN YELLOW-RELATED"/>
    <property type="match status" value="1"/>
</dbReference>
<dbReference type="SUPFAM" id="SSF63829">
    <property type="entry name" value="Calcium-dependent phosphotriesterase"/>
    <property type="match status" value="3"/>
</dbReference>
<keyword evidence="3" id="KW-0964">Secreted</keyword>
<accession>A0A1S3IXH8</accession>
<evidence type="ECO:0000313" key="6">
    <source>
        <dbReference type="RefSeq" id="XP_013402905.1"/>
    </source>
</evidence>
<comment type="similarity">
    <text evidence="2">Belongs to the major royal jelly protein family.</text>
</comment>
<organism evidence="5 6">
    <name type="scientific">Lingula anatina</name>
    <name type="common">Brachiopod</name>
    <name type="synonym">Lingula unguis</name>
    <dbReference type="NCBI Taxonomy" id="7574"/>
    <lineage>
        <taxon>Eukaryota</taxon>
        <taxon>Metazoa</taxon>
        <taxon>Spiralia</taxon>
        <taxon>Lophotrochozoa</taxon>
        <taxon>Brachiopoda</taxon>
        <taxon>Linguliformea</taxon>
        <taxon>Lingulata</taxon>
        <taxon>Lingulida</taxon>
        <taxon>Linguloidea</taxon>
        <taxon>Lingulidae</taxon>
        <taxon>Lingula</taxon>
    </lineage>
</organism>
<keyword evidence="4" id="KW-0732">Signal</keyword>
<evidence type="ECO:0000256" key="3">
    <source>
        <dbReference type="ARBA" id="ARBA00022525"/>
    </source>
</evidence>
<proteinExistence type="inferred from homology"/>
<reference evidence="6" key="1">
    <citation type="submission" date="2025-08" db="UniProtKB">
        <authorList>
            <consortium name="RefSeq"/>
        </authorList>
    </citation>
    <scope>IDENTIFICATION</scope>
    <source>
        <tissue evidence="6">Gonads</tissue>
    </source>
</reference>
<comment type="subcellular location">
    <subcellularLocation>
        <location evidence="1">Secreted</location>
    </subcellularLocation>
</comment>
<gene>
    <name evidence="6" type="primary">LOC106168417</name>
</gene>
<dbReference type="InterPro" id="IPR011042">
    <property type="entry name" value="6-blade_b-propeller_TolB-like"/>
</dbReference>
<evidence type="ECO:0000256" key="2">
    <source>
        <dbReference type="ARBA" id="ARBA00009127"/>
    </source>
</evidence>
<dbReference type="Pfam" id="PF03022">
    <property type="entry name" value="MRJP"/>
    <property type="match status" value="3"/>
</dbReference>
<dbReference type="GeneID" id="106168417"/>
<dbReference type="InterPro" id="IPR017996">
    <property type="entry name" value="MRJP/yellow-related"/>
</dbReference>
<keyword evidence="5" id="KW-1185">Reference proteome</keyword>
<name>A0A1S3IXH8_LINAN</name>
<dbReference type="PANTHER" id="PTHR10009:SF18">
    <property type="entry name" value="PROTEIN YELLOW-LIKE PROTEIN"/>
    <property type="match status" value="1"/>
</dbReference>